<dbReference type="EMBL" id="CACVBM020001229">
    <property type="protein sequence ID" value="CAA7040499.1"/>
    <property type="molecule type" value="Genomic_DNA"/>
</dbReference>
<gene>
    <name evidence="1" type="ORF">MERR_LOCUS27734</name>
</gene>
<proteinExistence type="predicted"/>
<comment type="caution">
    <text evidence="1">The sequence shown here is derived from an EMBL/GenBank/DDBJ whole genome shotgun (WGS) entry which is preliminary data.</text>
</comment>
<dbReference type="AlphaFoldDB" id="A0A6D2JTE3"/>
<organism evidence="1 2">
    <name type="scientific">Microthlaspi erraticum</name>
    <dbReference type="NCBI Taxonomy" id="1685480"/>
    <lineage>
        <taxon>Eukaryota</taxon>
        <taxon>Viridiplantae</taxon>
        <taxon>Streptophyta</taxon>
        <taxon>Embryophyta</taxon>
        <taxon>Tracheophyta</taxon>
        <taxon>Spermatophyta</taxon>
        <taxon>Magnoliopsida</taxon>
        <taxon>eudicotyledons</taxon>
        <taxon>Gunneridae</taxon>
        <taxon>Pentapetalae</taxon>
        <taxon>rosids</taxon>
        <taxon>malvids</taxon>
        <taxon>Brassicales</taxon>
        <taxon>Brassicaceae</taxon>
        <taxon>Coluteocarpeae</taxon>
        <taxon>Microthlaspi</taxon>
    </lineage>
</organism>
<protein>
    <submittedName>
        <fullName evidence="1">Uncharacterized protein</fullName>
    </submittedName>
</protein>
<accession>A0A6D2JTE3</accession>
<evidence type="ECO:0000313" key="2">
    <source>
        <dbReference type="Proteomes" id="UP000467841"/>
    </source>
</evidence>
<evidence type="ECO:0000313" key="1">
    <source>
        <dbReference type="EMBL" id="CAA7040499.1"/>
    </source>
</evidence>
<reference evidence="1" key="1">
    <citation type="submission" date="2020-01" db="EMBL/GenBank/DDBJ databases">
        <authorList>
            <person name="Mishra B."/>
        </authorList>
    </citation>
    <scope>NUCLEOTIDE SEQUENCE [LARGE SCALE GENOMIC DNA]</scope>
</reference>
<dbReference type="Proteomes" id="UP000467841">
    <property type="component" value="Unassembled WGS sequence"/>
</dbReference>
<name>A0A6D2JTE3_9BRAS</name>
<sequence>MMMRRRSPFCLDIFSFYSSPASACISPASIIFGISCCTCSGFSGISTEQLTPDFSGLRRTTLTVLNDTSYVRSSNLDFELSYNGISVVAGARSSGKVVPLPWKRLEVLTRYA</sequence>
<keyword evidence="2" id="KW-1185">Reference proteome</keyword>